<keyword evidence="1" id="KW-0805">Transcription regulation</keyword>
<evidence type="ECO:0000313" key="5">
    <source>
        <dbReference type="EMBL" id="GAA3557441.1"/>
    </source>
</evidence>
<gene>
    <name evidence="5" type="ORF">GCM10022419_042630</name>
</gene>
<name>A0ABP6WXT0_9ACTN</name>
<accession>A0ABP6WXT0</accession>
<dbReference type="InterPro" id="IPR036388">
    <property type="entry name" value="WH-like_DNA-bd_sf"/>
</dbReference>
<dbReference type="InterPro" id="IPR008920">
    <property type="entry name" value="TF_FadR/GntR_C"/>
</dbReference>
<feature type="domain" description="HTH gntR-type" evidence="4">
    <location>
        <begin position="23"/>
        <end position="90"/>
    </location>
</feature>
<evidence type="ECO:0000256" key="1">
    <source>
        <dbReference type="ARBA" id="ARBA00023015"/>
    </source>
</evidence>
<dbReference type="EMBL" id="BAABDQ010000008">
    <property type="protein sequence ID" value="GAA3557441.1"/>
    <property type="molecule type" value="Genomic_DNA"/>
</dbReference>
<keyword evidence="6" id="KW-1185">Reference proteome</keyword>
<dbReference type="InterPro" id="IPR000524">
    <property type="entry name" value="Tscrpt_reg_HTH_GntR"/>
</dbReference>
<evidence type="ECO:0000256" key="3">
    <source>
        <dbReference type="ARBA" id="ARBA00023163"/>
    </source>
</evidence>
<dbReference type="PANTHER" id="PTHR43537">
    <property type="entry name" value="TRANSCRIPTIONAL REGULATOR, GNTR FAMILY"/>
    <property type="match status" value="1"/>
</dbReference>
<dbReference type="InterPro" id="IPR011711">
    <property type="entry name" value="GntR_C"/>
</dbReference>
<organism evidence="5 6">
    <name type="scientific">Nonomuraea rosea</name>
    <dbReference type="NCBI Taxonomy" id="638574"/>
    <lineage>
        <taxon>Bacteria</taxon>
        <taxon>Bacillati</taxon>
        <taxon>Actinomycetota</taxon>
        <taxon>Actinomycetes</taxon>
        <taxon>Streptosporangiales</taxon>
        <taxon>Streptosporangiaceae</taxon>
        <taxon>Nonomuraea</taxon>
    </lineage>
</organism>
<dbReference type="InterPro" id="IPR036390">
    <property type="entry name" value="WH_DNA-bd_sf"/>
</dbReference>
<reference evidence="6" key="1">
    <citation type="journal article" date="2019" name="Int. J. Syst. Evol. Microbiol.">
        <title>The Global Catalogue of Microorganisms (GCM) 10K type strain sequencing project: providing services to taxonomists for standard genome sequencing and annotation.</title>
        <authorList>
            <consortium name="The Broad Institute Genomics Platform"/>
            <consortium name="The Broad Institute Genome Sequencing Center for Infectious Disease"/>
            <person name="Wu L."/>
            <person name="Ma J."/>
        </authorList>
    </citation>
    <scope>NUCLEOTIDE SEQUENCE [LARGE SCALE GENOMIC DNA]</scope>
    <source>
        <strain evidence="6">JCM 17326</strain>
    </source>
</reference>
<comment type="caution">
    <text evidence="5">The sequence shown here is derived from an EMBL/GenBank/DDBJ whole genome shotgun (WGS) entry which is preliminary data.</text>
</comment>
<protein>
    <submittedName>
        <fullName evidence="5">GntR family transcriptional regulator</fullName>
    </submittedName>
</protein>
<dbReference type="Pfam" id="PF07729">
    <property type="entry name" value="FCD"/>
    <property type="match status" value="1"/>
</dbReference>
<dbReference type="SUPFAM" id="SSF46785">
    <property type="entry name" value="Winged helix' DNA-binding domain"/>
    <property type="match status" value="1"/>
</dbReference>
<dbReference type="SMART" id="SM00895">
    <property type="entry name" value="FCD"/>
    <property type="match status" value="1"/>
</dbReference>
<dbReference type="Gene3D" id="1.10.10.10">
    <property type="entry name" value="Winged helix-like DNA-binding domain superfamily/Winged helix DNA-binding domain"/>
    <property type="match status" value="1"/>
</dbReference>
<dbReference type="SUPFAM" id="SSF48008">
    <property type="entry name" value="GntR ligand-binding domain-like"/>
    <property type="match status" value="1"/>
</dbReference>
<dbReference type="PROSITE" id="PS50949">
    <property type="entry name" value="HTH_GNTR"/>
    <property type="match status" value="1"/>
</dbReference>
<evidence type="ECO:0000313" key="6">
    <source>
        <dbReference type="Proteomes" id="UP001500630"/>
    </source>
</evidence>
<proteinExistence type="predicted"/>
<dbReference type="SMART" id="SM00345">
    <property type="entry name" value="HTH_GNTR"/>
    <property type="match status" value="1"/>
</dbReference>
<keyword evidence="2" id="KW-0238">DNA-binding</keyword>
<keyword evidence="3" id="KW-0804">Transcription</keyword>
<dbReference type="Proteomes" id="UP001500630">
    <property type="component" value="Unassembled WGS sequence"/>
</dbReference>
<dbReference type="PANTHER" id="PTHR43537:SF52">
    <property type="entry name" value="FATTY ACID METABOLISM REGULATOR PROTEIN"/>
    <property type="match status" value="1"/>
</dbReference>
<evidence type="ECO:0000256" key="2">
    <source>
        <dbReference type="ARBA" id="ARBA00023125"/>
    </source>
</evidence>
<evidence type="ECO:0000259" key="4">
    <source>
        <dbReference type="PROSITE" id="PS50949"/>
    </source>
</evidence>
<dbReference type="Gene3D" id="1.20.120.530">
    <property type="entry name" value="GntR ligand-binding domain-like"/>
    <property type="match status" value="1"/>
</dbReference>
<sequence length="230" mass="25383">MPDQLRFCETLEDMPTSEPRPPMSKAEYVYSVLLEEIRSTRIPGGTALRAGEVAKRLGVSVTPVREALRRLEKDRLISYEAHHGATVVDLGDEALAEYYGLRSVVEGLGARLAADRITAADLVWLRELHASMREDAEQGRHELLGEQSMRFHLRIVDIGGPAFLGEHARSVRNSLPVPAAASLWLDDTQAKAQLAAHEGILAALEAGDGDAAERIMIDHVRRAGDYRKEQ</sequence>
<dbReference type="Pfam" id="PF00392">
    <property type="entry name" value="GntR"/>
    <property type="match status" value="1"/>
</dbReference>